<evidence type="ECO:0000256" key="1">
    <source>
        <dbReference type="ARBA" id="ARBA00022737"/>
    </source>
</evidence>
<evidence type="ECO:0000313" key="5">
    <source>
        <dbReference type="EMBL" id="ATQ69764.1"/>
    </source>
</evidence>
<dbReference type="Proteomes" id="UP000230709">
    <property type="component" value="Chromosome"/>
</dbReference>
<dbReference type="Gene3D" id="2.180.10.10">
    <property type="entry name" value="RHS repeat-associated core"/>
    <property type="match status" value="3"/>
</dbReference>
<proteinExistence type="predicted"/>
<gene>
    <name evidence="5" type="ORF">CQW49_19155</name>
</gene>
<dbReference type="Pfam" id="PF05593">
    <property type="entry name" value="RHS_repeat"/>
    <property type="match status" value="4"/>
</dbReference>
<dbReference type="InterPro" id="IPR056823">
    <property type="entry name" value="TEN-like_YD-shell"/>
</dbReference>
<feature type="domain" description="Teneurin-like YD-shell" evidence="4">
    <location>
        <begin position="393"/>
        <end position="610"/>
    </location>
</feature>
<dbReference type="NCBIfam" id="TIGR01643">
    <property type="entry name" value="YD_repeat_2x"/>
    <property type="match status" value="10"/>
</dbReference>
<evidence type="ECO:0000313" key="6">
    <source>
        <dbReference type="Proteomes" id="UP000230709"/>
    </source>
</evidence>
<reference evidence="6" key="1">
    <citation type="submission" date="2017-10" db="EMBL/GenBank/DDBJ databases">
        <title>Completed PacBio SMRT sequence of Methylosinus trichosporium OB3b reveals presence of a third large plasmid.</title>
        <authorList>
            <person name="Charles T.C."/>
            <person name="Lynch M.D.J."/>
            <person name="Heil J.R."/>
            <person name="Cheng J."/>
        </authorList>
    </citation>
    <scope>NUCLEOTIDE SEQUENCE [LARGE SCALE GENOMIC DNA]</scope>
    <source>
        <strain evidence="6">OB3b</strain>
    </source>
</reference>
<dbReference type="InterPro" id="IPR050708">
    <property type="entry name" value="T6SS_VgrG/RHS"/>
</dbReference>
<dbReference type="KEGG" id="mtw:CQW49_19155"/>
<keyword evidence="1" id="KW-0677">Repeat</keyword>
<dbReference type="PANTHER" id="PTHR32305">
    <property type="match status" value="1"/>
</dbReference>
<accession>A0A2D2D481</accession>
<dbReference type="InterPro" id="IPR045351">
    <property type="entry name" value="DUF6531"/>
</dbReference>
<dbReference type="Pfam" id="PF25023">
    <property type="entry name" value="TEN_YD-shell"/>
    <property type="match status" value="3"/>
</dbReference>
<evidence type="ECO:0000256" key="2">
    <source>
        <dbReference type="SAM" id="MobiDB-lite"/>
    </source>
</evidence>
<dbReference type="PANTHER" id="PTHR32305:SF15">
    <property type="entry name" value="PROTEIN RHSA-RELATED"/>
    <property type="match status" value="1"/>
</dbReference>
<dbReference type="RefSeq" id="WP_003612582.1">
    <property type="nucleotide sequence ID" value="NZ_ADVE02000001.1"/>
</dbReference>
<dbReference type="InterPro" id="IPR006530">
    <property type="entry name" value="YD"/>
</dbReference>
<dbReference type="InterPro" id="IPR031325">
    <property type="entry name" value="RHS_repeat"/>
</dbReference>
<name>A0A2D2D481_METT3</name>
<dbReference type="InterPro" id="IPR022385">
    <property type="entry name" value="Rhs_assc_core"/>
</dbReference>
<keyword evidence="6" id="KW-1185">Reference proteome</keyword>
<evidence type="ECO:0000259" key="3">
    <source>
        <dbReference type="Pfam" id="PF20148"/>
    </source>
</evidence>
<feature type="domain" description="Teneurin-like YD-shell" evidence="4">
    <location>
        <begin position="795"/>
        <end position="939"/>
    </location>
</feature>
<dbReference type="Gene3D" id="3.90.930.1">
    <property type="match status" value="1"/>
</dbReference>
<feature type="region of interest" description="Disordered" evidence="2">
    <location>
        <begin position="1285"/>
        <end position="1309"/>
    </location>
</feature>
<organism evidence="5 6">
    <name type="scientific">Methylosinus trichosporium (strain ATCC 35070 / NCIMB 11131 / UNIQEM 75 / OB3b)</name>
    <dbReference type="NCBI Taxonomy" id="595536"/>
    <lineage>
        <taxon>Bacteria</taxon>
        <taxon>Pseudomonadati</taxon>
        <taxon>Pseudomonadota</taxon>
        <taxon>Alphaproteobacteria</taxon>
        <taxon>Hyphomicrobiales</taxon>
        <taxon>Methylocystaceae</taxon>
        <taxon>Methylosinus</taxon>
    </lineage>
</organism>
<feature type="domain" description="Teneurin-like YD-shell" evidence="4">
    <location>
        <begin position="946"/>
        <end position="1193"/>
    </location>
</feature>
<evidence type="ECO:0000259" key="4">
    <source>
        <dbReference type="Pfam" id="PF25023"/>
    </source>
</evidence>
<dbReference type="Pfam" id="PF20148">
    <property type="entry name" value="DUF6531"/>
    <property type="match status" value="1"/>
</dbReference>
<sequence length="1352" mass="148068">MKKRISRFELLVAIVFGALMSGLGFPGDSHTRSSLWSIPVIGSAYAETVGGEDLGVECDSPPCRVAAGARPTTALTSFIEDSSETTYIDGRINYATGNSFWTETDYTTAGNFPIVLARYYNSQRDPFSQMPSFGDTWSSSYSRSITLTKDIRNWVEYHTALVTRDDGRILKFKRTVWVTGPEPWSAPANSSYRLEGGGGGEEYRLITDKDETEIYNTSGQLISVTDRTGVKIAIGYDGLQRLSTVSDVFGRTLTFTYNGASFQISEARTPDGGVYRYEIDWTNFQLKMVQFPDQSKRYYQYDRSLLADVLDENGSNYAHFSYDQLGHAVSTESGDGAGKYSLDYSGLPSNSVTVTTPLGAVKNFNFVKIDDLAKTLEVRRRICATCPTVLSDARTYDDHGNLTSYTDFNGNRTTIAYDGARHLPTSKTVAAGTAVSRTITTEWRTDFRLPAKISDYQRETTFTYDAKGNLLTETVASGSSSSTRSYTYNTFGQVLTATDPLGRVTKYAYDAMGNLTSETNPRGHVTAYTSYDANGRPLTIQDPNGVVTTLTYNFRGQITSRVTLGQTTTYTYDKAGQLIKVREPSGAGQDFGYDGAHRLTDMRDRAGNHRIYTLDAAGGRIKEEVFDPNGALLRTHSRTYDSYERLSEDFGAAGQASKSWYDANDRVISSKDKNGNVTNFTYDEQNRLTETRWPDARKIRNAYDANGRLASVTDPRGLVTRYAYNFLDLREKITSPDTHVTTKTYDAAGNVLTSTDALGQTTTYLYDQLGRVVKATYADGSKATYVYDQGDYGIGRLTSMTDSTGTTSFAYDAFGHVVQKTQTIGAVSFTTKWYYHATNGRLIGHTYPSGFKLLYSYDSIGRVSAITLQQPDGTTRSTLIGAISYGPFGLVTSWDPNVSGGGSYVRKFDLDGRIKTITSPTGNRLTYAFDPGGRITSISESNLAVKSFSYDVNDRLTSYVRGSNSILYEYDATGNRTSAGDAAYTIVPTSNRMSDVTYSSGTTQSFVWDQVGGLRNQAGVFSLSYDARNRLVAAKVGALTTSYGVNDLGQRVTKNGASGLVEYVYDLSGHIIGTYDASGAATEEIVWLGDLPAATLQGGAVYFIMPDHLGAPHEIVNAANARVWFWDHDPFGNGTPTAAAGFSHDLRFPGQIYDSETRLHNNGFRDYSPALGRYVQSDPIGLDGGINTYAYAKNNPLNLTDPTGNNPIAVGILTCAQSSLCSAAVAAIGTWWGTRTIAVSQGDRYLSAPPPPNEGDSAPHGAADHNKAIDDKVAEIKAEGARDIRKNQAQVDAEGNKVGSNRPDLQWTDSRARRHVLEVGRNNARLQRQKDRISCNDPNCDVTTKYIGQPNR</sequence>
<dbReference type="EMBL" id="CP023737">
    <property type="protein sequence ID" value="ATQ69764.1"/>
    <property type="molecule type" value="Genomic_DNA"/>
</dbReference>
<protein>
    <submittedName>
        <fullName evidence="5">RHS repeat protein</fullName>
    </submittedName>
</protein>
<dbReference type="NCBIfam" id="TIGR03696">
    <property type="entry name" value="Rhs_assc_core"/>
    <property type="match status" value="1"/>
</dbReference>
<feature type="region of interest" description="Disordered" evidence="2">
    <location>
        <begin position="1243"/>
        <end position="1264"/>
    </location>
</feature>
<feature type="domain" description="DUF6531" evidence="3">
    <location>
        <begin position="92"/>
        <end position="172"/>
    </location>
</feature>
<dbReference type="STRING" id="595536.GCA_000178815_01360"/>